<sequence length="65" mass="7464">ASMDRSRAQRYLDSLSGKLPQDISVRNRLKRSRLFGARDQCESTAQCTANEKSKWWSKEGKKLSC</sequence>
<dbReference type="AlphaFoldDB" id="A0A6G0M6P1"/>
<proteinExistence type="predicted"/>
<evidence type="ECO:0000313" key="1">
    <source>
        <dbReference type="EMBL" id="KAE9157296.1"/>
    </source>
</evidence>
<evidence type="ECO:0000313" key="2">
    <source>
        <dbReference type="Proteomes" id="UP000476176"/>
    </source>
</evidence>
<gene>
    <name evidence="1" type="ORF">PF004_g32280</name>
</gene>
<comment type="caution">
    <text evidence="1">The sequence shown here is derived from an EMBL/GenBank/DDBJ whole genome shotgun (WGS) entry which is preliminary data.</text>
</comment>
<dbReference type="EMBL" id="QXGC01009792">
    <property type="protein sequence ID" value="KAE9157296.1"/>
    <property type="molecule type" value="Genomic_DNA"/>
</dbReference>
<organism evidence="1 2">
    <name type="scientific">Phytophthora fragariae</name>
    <dbReference type="NCBI Taxonomy" id="53985"/>
    <lineage>
        <taxon>Eukaryota</taxon>
        <taxon>Sar</taxon>
        <taxon>Stramenopiles</taxon>
        <taxon>Oomycota</taxon>
        <taxon>Peronosporomycetes</taxon>
        <taxon>Peronosporales</taxon>
        <taxon>Peronosporaceae</taxon>
        <taxon>Phytophthora</taxon>
    </lineage>
</organism>
<protein>
    <submittedName>
        <fullName evidence="1">Uncharacterized protein</fullName>
    </submittedName>
</protein>
<feature type="non-terminal residue" evidence="1">
    <location>
        <position position="1"/>
    </location>
</feature>
<reference evidence="1 2" key="1">
    <citation type="submission" date="2018-09" db="EMBL/GenBank/DDBJ databases">
        <title>Genomic investigation of the strawberry pathogen Phytophthora fragariae indicates pathogenicity is determined by transcriptional variation in three key races.</title>
        <authorList>
            <person name="Adams T.M."/>
            <person name="Armitage A.D."/>
            <person name="Sobczyk M.K."/>
            <person name="Bates H.J."/>
            <person name="Dunwell J.M."/>
            <person name="Nellist C.F."/>
            <person name="Harrison R.J."/>
        </authorList>
    </citation>
    <scope>NUCLEOTIDE SEQUENCE [LARGE SCALE GENOMIC DNA]</scope>
    <source>
        <strain evidence="1 2">BC-23</strain>
    </source>
</reference>
<dbReference type="Proteomes" id="UP000476176">
    <property type="component" value="Unassembled WGS sequence"/>
</dbReference>
<accession>A0A6G0M6P1</accession>
<name>A0A6G0M6P1_9STRA</name>